<dbReference type="STRING" id="1338011.BD94_1785"/>
<reference evidence="4" key="2">
    <citation type="journal article" date="2015" name="Genome Biol. Evol.">
        <title>Complete Genome Sequence and Transcriptomic Analysis of the Novel Pathogen Elizabethkingia anophelis in Response to Oxidative Stress.</title>
        <authorList>
            <person name="Li Y."/>
            <person name="Liu Y."/>
            <person name="Chew S.C."/>
            <person name="Tay M."/>
            <person name="Salido M.M."/>
            <person name="Teo J."/>
            <person name="Lauro F.M."/>
            <person name="Givskov M."/>
            <person name="Yang L."/>
        </authorList>
    </citation>
    <scope>NUCLEOTIDE SEQUENCE</scope>
    <source>
        <strain evidence="4">NUHP1</strain>
    </source>
</reference>
<evidence type="ECO:0000313" key="5">
    <source>
        <dbReference type="Proteomes" id="UP000028933"/>
    </source>
</evidence>
<dbReference type="SMART" id="SM00448">
    <property type="entry name" value="REC"/>
    <property type="match status" value="1"/>
</dbReference>
<accession>A0A077EJ69</accession>
<sequence>MRVYVLEDEENIRNYILSILKEIPEIVVVGYADQVQTALVEIPKLEPHLILADIRLKDTISFRLFDTLDIEKYKVIFITAFSHYSIQALNLGAIGYLLKPIADDELKAAIQKVIAKNEAYLVHQSQLQLANSYIEKPKAVEKLVLKNRDYLQIIRCDDIVYCEGDKGYTTFFLNNEPGVLVSKVLKEYEALLSTANFIRCHQSYLVNMNYVTRYFKEGYLQLITGVKIPVSTRKKDDVLRYLEQLL</sequence>
<keyword evidence="1" id="KW-0597">Phosphoprotein</keyword>
<dbReference type="eggNOG" id="COG3279">
    <property type="taxonomic scope" value="Bacteria"/>
</dbReference>
<dbReference type="InterPro" id="IPR001789">
    <property type="entry name" value="Sig_transdc_resp-reg_receiver"/>
</dbReference>
<evidence type="ECO:0000259" key="3">
    <source>
        <dbReference type="PROSITE" id="PS50930"/>
    </source>
</evidence>
<dbReference type="PROSITE" id="PS50110">
    <property type="entry name" value="RESPONSE_REGULATORY"/>
    <property type="match status" value="1"/>
</dbReference>
<dbReference type="Pfam" id="PF04397">
    <property type="entry name" value="LytTR"/>
    <property type="match status" value="1"/>
</dbReference>
<dbReference type="Pfam" id="PF00072">
    <property type="entry name" value="Response_reg"/>
    <property type="match status" value="1"/>
</dbReference>
<gene>
    <name evidence="4" type="ORF">BD94_1785</name>
</gene>
<feature type="domain" description="HTH LytTR-type" evidence="3">
    <location>
        <begin position="185"/>
        <end position="246"/>
    </location>
</feature>
<dbReference type="Proteomes" id="UP000028933">
    <property type="component" value="Chromosome"/>
</dbReference>
<dbReference type="PROSITE" id="PS50930">
    <property type="entry name" value="HTH_LYTTR"/>
    <property type="match status" value="1"/>
</dbReference>
<dbReference type="GO" id="GO:0003677">
    <property type="term" value="F:DNA binding"/>
    <property type="evidence" value="ECO:0007669"/>
    <property type="project" value="InterPro"/>
</dbReference>
<dbReference type="InterPro" id="IPR007492">
    <property type="entry name" value="LytTR_DNA-bd_dom"/>
</dbReference>
<dbReference type="SMART" id="SM00850">
    <property type="entry name" value="LytTR"/>
    <property type="match status" value="1"/>
</dbReference>
<dbReference type="RefSeq" id="WP_024564521.1">
    <property type="nucleotide sequence ID" value="NZ_CP007547.1"/>
</dbReference>
<dbReference type="InterPro" id="IPR046947">
    <property type="entry name" value="LytR-like"/>
</dbReference>
<evidence type="ECO:0000259" key="2">
    <source>
        <dbReference type="PROSITE" id="PS50110"/>
    </source>
</evidence>
<dbReference type="PANTHER" id="PTHR37299">
    <property type="entry name" value="TRANSCRIPTIONAL REGULATOR-RELATED"/>
    <property type="match status" value="1"/>
</dbReference>
<feature type="modified residue" description="4-aspartylphosphate" evidence="1">
    <location>
        <position position="53"/>
    </location>
</feature>
<protein>
    <submittedName>
        <fullName evidence="4">Response regulator</fullName>
    </submittedName>
</protein>
<dbReference type="GO" id="GO:0000156">
    <property type="term" value="F:phosphorelay response regulator activity"/>
    <property type="evidence" value="ECO:0007669"/>
    <property type="project" value="InterPro"/>
</dbReference>
<proteinExistence type="predicted"/>
<evidence type="ECO:0000256" key="1">
    <source>
        <dbReference type="PROSITE-ProRule" id="PRU00169"/>
    </source>
</evidence>
<feature type="domain" description="Response regulatory" evidence="2">
    <location>
        <begin position="2"/>
        <end position="114"/>
    </location>
</feature>
<reference evidence="4" key="1">
    <citation type="journal article" date="2013" name="Lancet">
        <title>First case of E anophelis outbreak in an intensive-care unit.</title>
        <authorList>
            <person name="Teo J."/>
            <person name="Tan S.Y."/>
            <person name="Tay M."/>
            <person name="Ding Y."/>
            <person name="Kjelleberg S."/>
            <person name="Givskov M."/>
            <person name="Lin R.T."/>
            <person name="Yang L."/>
        </authorList>
    </citation>
    <scope>NUCLEOTIDE SEQUENCE [LARGE SCALE GENOMIC DNA]</scope>
    <source>
        <strain evidence="4">NUHP1</strain>
    </source>
</reference>
<organism evidence="4 5">
    <name type="scientific">Elizabethkingia anophelis NUHP1</name>
    <dbReference type="NCBI Taxonomy" id="1338011"/>
    <lineage>
        <taxon>Bacteria</taxon>
        <taxon>Pseudomonadati</taxon>
        <taxon>Bacteroidota</taxon>
        <taxon>Flavobacteriia</taxon>
        <taxon>Flavobacteriales</taxon>
        <taxon>Weeksellaceae</taxon>
        <taxon>Elizabethkingia</taxon>
    </lineage>
</organism>
<dbReference type="Gene3D" id="3.40.50.2300">
    <property type="match status" value="1"/>
</dbReference>
<dbReference type="EMBL" id="CP007547">
    <property type="protein sequence ID" value="AIL45560.1"/>
    <property type="molecule type" value="Genomic_DNA"/>
</dbReference>
<dbReference type="PANTHER" id="PTHR37299:SF1">
    <property type="entry name" value="STAGE 0 SPORULATION PROTEIN A HOMOLOG"/>
    <property type="match status" value="1"/>
</dbReference>
<dbReference type="AlphaFoldDB" id="A0A077EJ69"/>
<dbReference type="Gene3D" id="2.40.50.1020">
    <property type="entry name" value="LytTr DNA-binding domain"/>
    <property type="match status" value="1"/>
</dbReference>
<name>A0A077EJ69_9FLAO</name>
<dbReference type="KEGG" id="eao:BD94_1785"/>
<evidence type="ECO:0000313" key="4">
    <source>
        <dbReference type="EMBL" id="AIL45560.1"/>
    </source>
</evidence>
<dbReference type="SUPFAM" id="SSF52172">
    <property type="entry name" value="CheY-like"/>
    <property type="match status" value="1"/>
</dbReference>
<dbReference type="HOGENOM" id="CLU_000445_14_1_10"/>
<dbReference type="InterPro" id="IPR011006">
    <property type="entry name" value="CheY-like_superfamily"/>
</dbReference>